<dbReference type="AlphaFoldDB" id="A0A5B0RJP5"/>
<reference evidence="3 4" key="1">
    <citation type="submission" date="2019-05" db="EMBL/GenBank/DDBJ databases">
        <title>Emergence of the Ug99 lineage of the wheat stem rust pathogen through somatic hybridization.</title>
        <authorList>
            <person name="Li F."/>
            <person name="Upadhyaya N.M."/>
            <person name="Sperschneider J."/>
            <person name="Matny O."/>
            <person name="Nguyen-Phuc H."/>
            <person name="Mago R."/>
            <person name="Raley C."/>
            <person name="Miller M.E."/>
            <person name="Silverstein K.A.T."/>
            <person name="Henningsen E."/>
            <person name="Hirsch C.D."/>
            <person name="Visser B."/>
            <person name="Pretorius Z.A."/>
            <person name="Steffenson B.J."/>
            <person name="Schwessinger B."/>
            <person name="Dodds P.N."/>
            <person name="Figueroa M."/>
        </authorList>
    </citation>
    <scope>NUCLEOTIDE SEQUENCE [LARGE SCALE GENOMIC DNA]</scope>
    <source>
        <strain evidence="1">21-0</strain>
        <strain evidence="2 4">Ug99</strain>
    </source>
</reference>
<dbReference type="Proteomes" id="UP000324748">
    <property type="component" value="Unassembled WGS sequence"/>
</dbReference>
<evidence type="ECO:0000313" key="2">
    <source>
        <dbReference type="EMBL" id="KAA1125153.1"/>
    </source>
</evidence>
<gene>
    <name evidence="1" type="ORF">PGT21_013709</name>
    <name evidence="2" type="ORF">PGTUg99_004794</name>
</gene>
<sequence length="54" mass="6141">MYVQPGYRTGVYLFTPLEGFGILVRTRRSHIQVNTTNTSLRSPRVSLCVGHYVV</sequence>
<organism evidence="2 4">
    <name type="scientific">Puccinia graminis f. sp. tritici</name>
    <dbReference type="NCBI Taxonomy" id="56615"/>
    <lineage>
        <taxon>Eukaryota</taxon>
        <taxon>Fungi</taxon>
        <taxon>Dikarya</taxon>
        <taxon>Basidiomycota</taxon>
        <taxon>Pucciniomycotina</taxon>
        <taxon>Pucciniomycetes</taxon>
        <taxon>Pucciniales</taxon>
        <taxon>Pucciniaceae</taxon>
        <taxon>Puccinia</taxon>
    </lineage>
</organism>
<name>A0A5B0RJP5_PUCGR</name>
<dbReference type="EMBL" id="VDEP01000182">
    <property type="protein sequence ID" value="KAA1125153.1"/>
    <property type="molecule type" value="Genomic_DNA"/>
</dbReference>
<protein>
    <submittedName>
        <fullName evidence="2">Uncharacterized protein</fullName>
    </submittedName>
</protein>
<evidence type="ECO:0000313" key="1">
    <source>
        <dbReference type="EMBL" id="KAA1105628.1"/>
    </source>
</evidence>
<accession>A0A5B0RJP5</accession>
<dbReference type="Proteomes" id="UP000325313">
    <property type="component" value="Unassembled WGS sequence"/>
</dbReference>
<keyword evidence="3" id="KW-1185">Reference proteome</keyword>
<comment type="caution">
    <text evidence="2">The sequence shown here is derived from an EMBL/GenBank/DDBJ whole genome shotgun (WGS) entry which is preliminary data.</text>
</comment>
<dbReference type="EMBL" id="VSWC01000040">
    <property type="protein sequence ID" value="KAA1105628.1"/>
    <property type="molecule type" value="Genomic_DNA"/>
</dbReference>
<evidence type="ECO:0000313" key="4">
    <source>
        <dbReference type="Proteomes" id="UP000325313"/>
    </source>
</evidence>
<evidence type="ECO:0000313" key="3">
    <source>
        <dbReference type="Proteomes" id="UP000324748"/>
    </source>
</evidence>
<proteinExistence type="predicted"/>